<keyword evidence="1" id="KW-1188">Viral release from host cell</keyword>
<dbReference type="PANTHER" id="PTHR41328:SF2">
    <property type="entry name" value="TERMINASE SMALL SUBUNIT"/>
    <property type="match status" value="1"/>
</dbReference>
<proteinExistence type="predicted"/>
<evidence type="ECO:0000256" key="2">
    <source>
        <dbReference type="ARBA" id="ARBA00023219"/>
    </source>
</evidence>
<name>C0N6G0_9GAMM</name>
<dbReference type="Gene3D" id="1.10.10.1400">
    <property type="entry name" value="Terminase, small subunit, N-terminal DNA-binding domain, HTH motif"/>
    <property type="match status" value="1"/>
</dbReference>
<dbReference type="PANTHER" id="PTHR41328">
    <property type="entry name" value="TERMINASE SMALL SUBUNIT-RELATED"/>
    <property type="match status" value="1"/>
</dbReference>
<organism evidence="3 4">
    <name type="scientific">Methylophaga thiooxydans DMS010</name>
    <dbReference type="NCBI Taxonomy" id="637616"/>
    <lineage>
        <taxon>Bacteria</taxon>
        <taxon>Pseudomonadati</taxon>
        <taxon>Pseudomonadota</taxon>
        <taxon>Gammaproteobacteria</taxon>
        <taxon>Thiotrichales</taxon>
        <taxon>Piscirickettsiaceae</taxon>
        <taxon>Methylophaga</taxon>
    </lineage>
</organism>
<protein>
    <submittedName>
        <fullName evidence="3">Terminase small subunit superfamily</fullName>
    </submittedName>
</protein>
<dbReference type="GO" id="GO:0051276">
    <property type="term" value="P:chromosome organization"/>
    <property type="evidence" value="ECO:0007669"/>
    <property type="project" value="InterPro"/>
</dbReference>
<accession>C0N6G0</accession>
<dbReference type="InterPro" id="IPR052404">
    <property type="entry name" value="SPP1-like_terminase"/>
</dbReference>
<dbReference type="AlphaFoldDB" id="C0N6G0"/>
<evidence type="ECO:0000256" key="1">
    <source>
        <dbReference type="ARBA" id="ARBA00022612"/>
    </source>
</evidence>
<dbReference type="InterPro" id="IPR005335">
    <property type="entry name" value="Terminase_ssu"/>
</dbReference>
<reference evidence="3 4" key="1">
    <citation type="journal article" date="2011" name="J. Bacteriol.">
        <title>Draft genome sequence of the chemolithoheterotrophic, halophilic methylotroph Methylophaga thiooxydans DMS010.</title>
        <authorList>
            <person name="Boden R."/>
            <person name="Ferriera S."/>
            <person name="Johnson J."/>
            <person name="Kelly D.P."/>
            <person name="Murrell J.C."/>
            <person name="Schafer H."/>
        </authorList>
    </citation>
    <scope>NUCLEOTIDE SEQUENCE [LARGE SCALE GENOMIC DNA]</scope>
    <source>
        <strain evidence="3 4">DMS010</strain>
    </source>
</reference>
<dbReference type="HOGENOM" id="CLU_064914_2_0_6"/>
<keyword evidence="2" id="KW-0231">Viral genome packaging</keyword>
<dbReference type="Pfam" id="PF03592">
    <property type="entry name" value="Terminase_2"/>
    <property type="match status" value="1"/>
</dbReference>
<sequence>MDEYLVDFNATQAAVRAGYSQKTASPQAARLLANVNVSKAISERVKSRSEKLAVDSEYVLRRLIEIDQMDVVDILNHEGQLKPVSEWPEIWRQTITSLDVAELSSEGENIGLLKKVKWPDKVKNLELLGKHTDIGAWEKRVEVNLNDRKSLAELLEEAARES</sequence>
<dbReference type="InterPro" id="IPR038713">
    <property type="entry name" value="Terminase_Gp1_N_sf"/>
</dbReference>
<dbReference type="Proteomes" id="UP000004679">
    <property type="component" value="Unassembled WGS sequence"/>
</dbReference>
<evidence type="ECO:0000313" key="3">
    <source>
        <dbReference type="EMBL" id="EEF79443.1"/>
    </source>
</evidence>
<dbReference type="EMBL" id="GG657899">
    <property type="protein sequence ID" value="EEF79443.1"/>
    <property type="molecule type" value="Genomic_DNA"/>
</dbReference>
<gene>
    <name evidence="3" type="ORF">MDMS009_2030</name>
</gene>
<evidence type="ECO:0000313" key="4">
    <source>
        <dbReference type="Proteomes" id="UP000004679"/>
    </source>
</evidence>
<keyword evidence="4" id="KW-1185">Reference proteome</keyword>